<dbReference type="EC" id="5.2.1.8" evidence="4 9"/>
<dbReference type="OrthoDB" id="2014544at2759"/>
<dbReference type="GeneID" id="9834135"/>
<dbReference type="GO" id="GO:0005737">
    <property type="term" value="C:cytoplasm"/>
    <property type="evidence" value="ECO:0007669"/>
    <property type="project" value="UniProtKB-SubCell"/>
</dbReference>
<sequence>MSAARARGFAIGWTTTRARRATRRASERPSEEAPSVDFVGTILQDVRKGQQGFATRLSVVGADAAAVDGCPVVGDIVRIAFGVETAEGEVLRDDGAEEAVTFEVGASDVMGNPLFKAFDEAVRGMKVGEQATVSASGGDYDPNLLFSVPADHAEIDRLRAEWSDKGGLVEGLTVTLVNGQPAVVRKMEDTRVVLDANHPFAGSDIMFQIRLLGLNEETDG</sequence>
<dbReference type="EMBL" id="CAID01000004">
    <property type="protein sequence ID" value="CAL51777.1"/>
    <property type="molecule type" value="Genomic_DNA"/>
</dbReference>
<dbReference type="GO" id="GO:0003755">
    <property type="term" value="F:peptidyl-prolyl cis-trans isomerase activity"/>
    <property type="evidence" value="ECO:0007669"/>
    <property type="project" value="UniProtKB-KW"/>
</dbReference>
<evidence type="ECO:0000256" key="6">
    <source>
        <dbReference type="ARBA" id="ARBA00023110"/>
    </source>
</evidence>
<dbReference type="EMBL" id="KZ155771">
    <property type="protein sequence ID" value="OUS49542.1"/>
    <property type="molecule type" value="Genomic_DNA"/>
</dbReference>
<keyword evidence="6 9" id="KW-0697">Rotamase</keyword>
<dbReference type="RefSeq" id="XP_003078897.1">
    <property type="nucleotide sequence ID" value="XM_003078849.1"/>
</dbReference>
<dbReference type="Gene3D" id="3.10.50.40">
    <property type="match status" value="1"/>
</dbReference>
<dbReference type="InterPro" id="IPR046357">
    <property type="entry name" value="PPIase_dom_sf"/>
</dbReference>
<dbReference type="AlphaFoldDB" id="Q01AM1"/>
<reference evidence="11" key="2">
    <citation type="journal article" date="2014" name="BMC Genomics">
        <title>An improved genome of the model marine alga Ostreococcus tauri unfolds by assessing Illumina de novo assemblies.</title>
        <authorList>
            <person name="Blanc-Mathieu R."/>
            <person name="Verhelst B."/>
            <person name="Derelle E."/>
            <person name="Rombauts S."/>
            <person name="Bouget F.Y."/>
            <person name="Carre I."/>
            <person name="Chateau A."/>
            <person name="Eyre-Walker A."/>
            <person name="Grimsley N."/>
            <person name="Moreau H."/>
            <person name="Piegu B."/>
            <person name="Rivals E."/>
            <person name="Schackwitz W."/>
            <person name="Van de Peer Y."/>
            <person name="Piganeau G."/>
        </authorList>
    </citation>
    <scope>NUCLEOTIDE SEQUENCE</scope>
    <source>
        <strain evidence="11">RCC4221</strain>
    </source>
</reference>
<protein>
    <recommendedName>
        <fullName evidence="4 9">peptidylprolyl isomerase</fullName>
        <ecNumber evidence="4 9">5.2.1.8</ecNumber>
    </recommendedName>
</protein>
<evidence type="ECO:0000256" key="1">
    <source>
        <dbReference type="ARBA" id="ARBA00000971"/>
    </source>
</evidence>
<evidence type="ECO:0000256" key="8">
    <source>
        <dbReference type="ARBA" id="ARBA00023235"/>
    </source>
</evidence>
<evidence type="ECO:0000313" key="11">
    <source>
        <dbReference type="EMBL" id="CAL51777.1"/>
    </source>
</evidence>
<accession>A0A454Y3P2</accession>
<gene>
    <name evidence="12" type="ORF">BE221DRAFT_188841</name>
    <name evidence="11" type="ORF">OT_ostta04g03590</name>
</gene>
<evidence type="ECO:0000313" key="12">
    <source>
        <dbReference type="EMBL" id="OUS49542.1"/>
    </source>
</evidence>
<dbReference type="Proteomes" id="UP000009170">
    <property type="component" value="Unassembled WGS sequence"/>
</dbReference>
<dbReference type="GO" id="GO:0042026">
    <property type="term" value="P:protein refolding"/>
    <property type="evidence" value="ECO:0007669"/>
    <property type="project" value="UniProtKB-ARBA"/>
</dbReference>
<dbReference type="KEGG" id="ota:OT_ostta04g03590"/>
<evidence type="ECO:0000313" key="13">
    <source>
        <dbReference type="Proteomes" id="UP000009170"/>
    </source>
</evidence>
<accession>A0A1Y5IR05</accession>
<proteinExistence type="inferred from homology"/>
<evidence type="ECO:0000256" key="7">
    <source>
        <dbReference type="ARBA" id="ARBA00023186"/>
    </source>
</evidence>
<evidence type="ECO:0000256" key="9">
    <source>
        <dbReference type="PROSITE-ProRule" id="PRU00277"/>
    </source>
</evidence>
<evidence type="ECO:0000256" key="4">
    <source>
        <dbReference type="ARBA" id="ARBA00013194"/>
    </source>
</evidence>
<keyword evidence="5" id="KW-0963">Cytoplasm</keyword>
<feature type="domain" description="PPIase FKBP-type" evidence="10">
    <location>
        <begin position="74"/>
        <end position="133"/>
    </location>
</feature>
<dbReference type="PANTHER" id="PTHR47861:SF3">
    <property type="entry name" value="FKBP-TYPE PEPTIDYL-PROLYL CIS-TRANS ISOMERASE SLYD"/>
    <property type="match status" value="1"/>
</dbReference>
<dbReference type="InParanoid" id="Q01AM1"/>
<dbReference type="Pfam" id="PF00254">
    <property type="entry name" value="FKBP_C"/>
    <property type="match status" value="1"/>
</dbReference>
<dbReference type="PROSITE" id="PS50059">
    <property type="entry name" value="FKBP_PPIASE"/>
    <property type="match status" value="1"/>
</dbReference>
<comment type="similarity">
    <text evidence="3">Belongs to the FKBP-type PPIase family.</text>
</comment>
<reference evidence="11 13" key="1">
    <citation type="journal article" date="2006" name="Proc. Natl. Acad. Sci. U.S.A.">
        <title>Genome analysis of the smallest free-living eukaryote Ostreococcus tauri unveils many unique features.</title>
        <authorList>
            <person name="Derelle E."/>
            <person name="Ferraz C."/>
            <person name="Rombauts S."/>
            <person name="Rouze P."/>
            <person name="Worden A.Z."/>
            <person name="Robbens S."/>
            <person name="Partensky F."/>
            <person name="Degroeve S."/>
            <person name="Echeynie S."/>
            <person name="Cooke R."/>
            <person name="Saeys Y."/>
            <person name="Wuyts J."/>
            <person name="Jabbari K."/>
            <person name="Bowler C."/>
            <person name="Panaud O."/>
            <person name="Piegu B."/>
            <person name="Ball S.G."/>
            <person name="Ral J.-P."/>
            <person name="Bouget F.-Y."/>
            <person name="Piganeau G."/>
            <person name="De Baets B."/>
            <person name="Picard A."/>
            <person name="Delseny M."/>
            <person name="Demaille J."/>
            <person name="Van de Peer Y."/>
            <person name="Moreau H."/>
        </authorList>
    </citation>
    <scope>NUCLEOTIDE SEQUENCE [LARGE SCALE GENOMIC DNA]</scope>
    <source>
        <strain evidence="11 13">OTTH0595</strain>
    </source>
</reference>
<accession>Q01AM1</accession>
<reference evidence="12" key="3">
    <citation type="submission" date="2017-04" db="EMBL/GenBank/DDBJ databases">
        <title>Population genomics of picophytoplankton unveils novel chromosome hypervariability.</title>
        <authorList>
            <consortium name="DOE Joint Genome Institute"/>
            <person name="Blanc-Mathieu R."/>
            <person name="Krasovec M."/>
            <person name="Hebrard M."/>
            <person name="Yau S."/>
            <person name="Desgranges E."/>
            <person name="Martin J."/>
            <person name="Schackwitz W."/>
            <person name="Kuo A."/>
            <person name="Salin G."/>
            <person name="Donnadieu C."/>
            <person name="Desdevises Y."/>
            <person name="Sanchez-Ferandin S."/>
            <person name="Moreau H."/>
            <person name="Rivals E."/>
            <person name="Grigoriev I.V."/>
            <person name="Grimsley N."/>
            <person name="Eyre-Walker A."/>
            <person name="Piganeau G."/>
        </authorList>
    </citation>
    <scope>NUCLEOTIDE SEQUENCE [LARGE SCALE GENOMIC DNA]</scope>
    <source>
        <strain evidence="12">RCC 1115</strain>
    </source>
</reference>
<evidence type="ECO:0000259" key="10">
    <source>
        <dbReference type="PROSITE" id="PS50059"/>
    </source>
</evidence>
<keyword evidence="8 9" id="KW-0413">Isomerase</keyword>
<comment type="subcellular location">
    <subcellularLocation>
        <location evidence="2">Cytoplasm</location>
    </subcellularLocation>
</comment>
<dbReference type="SUPFAM" id="SSF54534">
    <property type="entry name" value="FKBP-like"/>
    <property type="match status" value="1"/>
</dbReference>
<dbReference type="OMA" id="ANHEEIA"/>
<dbReference type="Proteomes" id="UP000195557">
    <property type="component" value="Unassembled WGS sequence"/>
</dbReference>
<evidence type="ECO:0000256" key="5">
    <source>
        <dbReference type="ARBA" id="ARBA00022490"/>
    </source>
</evidence>
<keyword evidence="13" id="KW-1185">Reference proteome</keyword>
<comment type="catalytic activity">
    <reaction evidence="1 9">
        <text>[protein]-peptidylproline (omega=180) = [protein]-peptidylproline (omega=0)</text>
        <dbReference type="Rhea" id="RHEA:16237"/>
        <dbReference type="Rhea" id="RHEA-COMP:10747"/>
        <dbReference type="Rhea" id="RHEA-COMP:10748"/>
        <dbReference type="ChEBI" id="CHEBI:83833"/>
        <dbReference type="ChEBI" id="CHEBI:83834"/>
        <dbReference type="EC" id="5.2.1.8"/>
    </reaction>
</comment>
<dbReference type="PANTHER" id="PTHR47861">
    <property type="entry name" value="FKBP-TYPE PEPTIDYL-PROLYL CIS-TRANS ISOMERASE SLYD"/>
    <property type="match status" value="1"/>
</dbReference>
<keyword evidence="7" id="KW-0143">Chaperone</keyword>
<evidence type="ECO:0000256" key="3">
    <source>
        <dbReference type="ARBA" id="ARBA00006577"/>
    </source>
</evidence>
<organism evidence="11 13">
    <name type="scientific">Ostreococcus tauri</name>
    <name type="common">Marine green alga</name>
    <dbReference type="NCBI Taxonomy" id="70448"/>
    <lineage>
        <taxon>Eukaryota</taxon>
        <taxon>Viridiplantae</taxon>
        <taxon>Chlorophyta</taxon>
        <taxon>Mamiellophyceae</taxon>
        <taxon>Mamiellales</taxon>
        <taxon>Bathycoccaceae</taxon>
        <taxon>Ostreococcus</taxon>
    </lineage>
</organism>
<evidence type="ECO:0000256" key="2">
    <source>
        <dbReference type="ARBA" id="ARBA00004496"/>
    </source>
</evidence>
<dbReference type="InterPro" id="IPR001179">
    <property type="entry name" value="PPIase_FKBP_dom"/>
</dbReference>
<name>Q01AM1_OSTTA</name>